<gene>
    <name evidence="1" type="ORF">H2200_011582</name>
</gene>
<keyword evidence="2" id="KW-1185">Reference proteome</keyword>
<accession>A0AA38WZL6</accession>
<comment type="caution">
    <text evidence="1">The sequence shown here is derived from an EMBL/GenBank/DDBJ whole genome shotgun (WGS) entry which is preliminary data.</text>
</comment>
<reference evidence="1" key="1">
    <citation type="submission" date="2022-10" db="EMBL/GenBank/DDBJ databases">
        <title>Culturing micro-colonial fungi from biological soil crusts in the Mojave desert and describing Neophaeococcomyces mojavensis, and introducing the new genera and species Taxawa tesnikishii.</title>
        <authorList>
            <person name="Kurbessoian T."/>
            <person name="Stajich J.E."/>
        </authorList>
    </citation>
    <scope>NUCLEOTIDE SEQUENCE</scope>
    <source>
        <strain evidence="1">TK_41</strain>
    </source>
</reference>
<dbReference type="EMBL" id="JAPDRK010000020">
    <property type="protein sequence ID" value="KAJ9604059.1"/>
    <property type="molecule type" value="Genomic_DNA"/>
</dbReference>
<dbReference type="Proteomes" id="UP001172673">
    <property type="component" value="Unassembled WGS sequence"/>
</dbReference>
<name>A0AA38WZL6_9EURO</name>
<dbReference type="AlphaFoldDB" id="A0AA38WZL6"/>
<protein>
    <submittedName>
        <fullName evidence="1">Uncharacterized protein</fullName>
    </submittedName>
</protein>
<evidence type="ECO:0000313" key="2">
    <source>
        <dbReference type="Proteomes" id="UP001172673"/>
    </source>
</evidence>
<organism evidence="1 2">
    <name type="scientific">Cladophialophora chaetospira</name>
    <dbReference type="NCBI Taxonomy" id="386627"/>
    <lineage>
        <taxon>Eukaryota</taxon>
        <taxon>Fungi</taxon>
        <taxon>Dikarya</taxon>
        <taxon>Ascomycota</taxon>
        <taxon>Pezizomycotina</taxon>
        <taxon>Eurotiomycetes</taxon>
        <taxon>Chaetothyriomycetidae</taxon>
        <taxon>Chaetothyriales</taxon>
        <taxon>Herpotrichiellaceae</taxon>
        <taxon>Cladophialophora</taxon>
    </lineage>
</organism>
<evidence type="ECO:0000313" key="1">
    <source>
        <dbReference type="EMBL" id="KAJ9604059.1"/>
    </source>
</evidence>
<proteinExistence type="predicted"/>
<sequence>MDNTMKKIARRLSIRTKPPPTIAASPSATSSTDAGFLETVRKGSLTSPIPPNTVIHFPECPHNTPPTPRPAYIPTVLRTEIVEPCPAAELASAIQNLEMTGAREDIIPEGLDDSARTSPPSSKNVQIRQYFASPKRCLDCTLTLAHEQEAYLRDRSAGTLRELELRAIELNAAVRAICQLARTKNGHNGAPDGKLEKDDIEAIEEIEMEEKVVEESTTREKERADKQVRVLWEGVKKEWEGGIREIVRDDGAGESEERCVFAFPWEDVPGEEEGVEGEYKVEVRWIPVDE</sequence>